<dbReference type="Pfam" id="PF02517">
    <property type="entry name" value="Rce1-like"/>
    <property type="match status" value="1"/>
</dbReference>
<dbReference type="PANTHER" id="PTHR43592">
    <property type="entry name" value="CAAX AMINO TERMINAL PROTEASE"/>
    <property type="match status" value="1"/>
</dbReference>
<reference evidence="4" key="1">
    <citation type="submission" date="2020-10" db="EMBL/GenBank/DDBJ databases">
        <title>Taxonomic study of unclassified bacteria belonging to the class Ktedonobacteria.</title>
        <authorList>
            <person name="Yabe S."/>
            <person name="Wang C.M."/>
            <person name="Zheng Y."/>
            <person name="Sakai Y."/>
            <person name="Cavaletti L."/>
            <person name="Monciardini P."/>
            <person name="Donadio S."/>
        </authorList>
    </citation>
    <scope>NUCLEOTIDE SEQUENCE</scope>
    <source>
        <strain evidence="4">SOSP1-1</strain>
    </source>
</reference>
<accession>A0A8J3I111</accession>
<feature type="transmembrane region" description="Helical" evidence="2">
    <location>
        <begin position="207"/>
        <end position="235"/>
    </location>
</feature>
<evidence type="ECO:0000313" key="5">
    <source>
        <dbReference type="Proteomes" id="UP000612362"/>
    </source>
</evidence>
<keyword evidence="5" id="KW-1185">Reference proteome</keyword>
<dbReference type="GO" id="GO:0004175">
    <property type="term" value="F:endopeptidase activity"/>
    <property type="evidence" value="ECO:0007669"/>
    <property type="project" value="UniProtKB-ARBA"/>
</dbReference>
<feature type="region of interest" description="Disordered" evidence="1">
    <location>
        <begin position="1"/>
        <end position="20"/>
    </location>
</feature>
<evidence type="ECO:0000259" key="3">
    <source>
        <dbReference type="Pfam" id="PF02517"/>
    </source>
</evidence>
<feature type="transmembrane region" description="Helical" evidence="2">
    <location>
        <begin position="34"/>
        <end position="55"/>
    </location>
</feature>
<protein>
    <recommendedName>
        <fullName evidence="3">CAAX prenyl protease 2/Lysostaphin resistance protein A-like domain-containing protein</fullName>
    </recommendedName>
</protein>
<feature type="transmembrane region" description="Helical" evidence="2">
    <location>
        <begin position="122"/>
        <end position="146"/>
    </location>
</feature>
<sequence>MFEPKDDPSQPPLSDIQPPIPQEQDVAPWTLNEVMYGVVLTAIIWLIAAVLLSTYSSHAASITNSPVKAILVFLLSALVEGAFVVAPLVIAWRAARAREGASRWRVALRGLGFRRFNVPKSIIAIIGFFLLIYLVNFIYQLLITTFHLPIQTNDQYILERGRLDPLTTYATLLAGVLTAPLCEEIFFRGMLLGGLRRSMPDAPAVIISAFVFALAHFDIGSFAVLLVIGLILGYLRCRTRSIWPSIGLHLLNNGYSSLLIVLALNNFIKV</sequence>
<comment type="caution">
    <text evidence="4">The sequence shown here is derived from an EMBL/GenBank/DDBJ whole genome shotgun (WGS) entry which is preliminary data.</text>
</comment>
<proteinExistence type="predicted"/>
<dbReference type="RefSeq" id="WP_220194930.1">
    <property type="nucleotide sequence ID" value="NZ_BNJF01000001.1"/>
</dbReference>
<feature type="domain" description="CAAX prenyl protease 2/Lysostaphin resistance protein A-like" evidence="3">
    <location>
        <begin position="168"/>
        <end position="254"/>
    </location>
</feature>
<evidence type="ECO:0000256" key="2">
    <source>
        <dbReference type="SAM" id="Phobius"/>
    </source>
</evidence>
<dbReference type="Proteomes" id="UP000612362">
    <property type="component" value="Unassembled WGS sequence"/>
</dbReference>
<dbReference type="InterPro" id="IPR003675">
    <property type="entry name" value="Rce1/LyrA-like_dom"/>
</dbReference>
<evidence type="ECO:0000313" key="4">
    <source>
        <dbReference type="EMBL" id="GHO45616.1"/>
    </source>
</evidence>
<name>A0A8J3I111_9CHLR</name>
<gene>
    <name evidence="4" type="ORF">KSX_37790</name>
</gene>
<dbReference type="AlphaFoldDB" id="A0A8J3I111"/>
<feature type="transmembrane region" description="Helical" evidence="2">
    <location>
        <begin position="67"/>
        <end position="92"/>
    </location>
</feature>
<keyword evidence="2" id="KW-0472">Membrane</keyword>
<keyword evidence="2" id="KW-0812">Transmembrane</keyword>
<organism evidence="4 5">
    <name type="scientific">Ktedonospora formicarum</name>
    <dbReference type="NCBI Taxonomy" id="2778364"/>
    <lineage>
        <taxon>Bacteria</taxon>
        <taxon>Bacillati</taxon>
        <taxon>Chloroflexota</taxon>
        <taxon>Ktedonobacteria</taxon>
        <taxon>Ktedonobacterales</taxon>
        <taxon>Ktedonobacteraceae</taxon>
        <taxon>Ktedonospora</taxon>
    </lineage>
</organism>
<keyword evidence="2" id="KW-1133">Transmembrane helix</keyword>
<dbReference type="PANTHER" id="PTHR43592:SF15">
    <property type="entry name" value="CAAX AMINO TERMINAL PROTEASE FAMILY PROTEIN"/>
    <property type="match status" value="1"/>
</dbReference>
<dbReference type="GO" id="GO:0080120">
    <property type="term" value="P:CAAX-box protein maturation"/>
    <property type="evidence" value="ECO:0007669"/>
    <property type="project" value="UniProtKB-ARBA"/>
</dbReference>
<feature type="transmembrane region" description="Helical" evidence="2">
    <location>
        <begin position="166"/>
        <end position="187"/>
    </location>
</feature>
<dbReference type="EMBL" id="BNJF01000001">
    <property type="protein sequence ID" value="GHO45616.1"/>
    <property type="molecule type" value="Genomic_DNA"/>
</dbReference>
<evidence type="ECO:0000256" key="1">
    <source>
        <dbReference type="SAM" id="MobiDB-lite"/>
    </source>
</evidence>
<feature type="transmembrane region" description="Helical" evidence="2">
    <location>
        <begin position="247"/>
        <end position="268"/>
    </location>
</feature>